<dbReference type="Gene3D" id="3.30.1950.10">
    <property type="entry name" value="wza like domain"/>
    <property type="match status" value="1"/>
</dbReference>
<feature type="domain" description="Polysaccharide export protein N-terminal" evidence="3">
    <location>
        <begin position="56"/>
        <end position="129"/>
    </location>
</feature>
<evidence type="ECO:0000259" key="3">
    <source>
        <dbReference type="Pfam" id="PF02563"/>
    </source>
</evidence>
<dbReference type="InterPro" id="IPR049712">
    <property type="entry name" value="Poly_export"/>
</dbReference>
<feature type="chain" id="PRO_5046345809" evidence="2">
    <location>
        <begin position="28"/>
        <end position="287"/>
    </location>
</feature>
<dbReference type="Pfam" id="PF10531">
    <property type="entry name" value="SLBB"/>
    <property type="match status" value="2"/>
</dbReference>
<evidence type="ECO:0000256" key="2">
    <source>
        <dbReference type="SAM" id="SignalP"/>
    </source>
</evidence>
<organism evidence="5 6">
    <name type="scientific">Sphingomonas longa</name>
    <dbReference type="NCBI Taxonomy" id="2778730"/>
    <lineage>
        <taxon>Bacteria</taxon>
        <taxon>Pseudomonadati</taxon>
        <taxon>Pseudomonadota</taxon>
        <taxon>Alphaproteobacteria</taxon>
        <taxon>Sphingomonadales</taxon>
        <taxon>Sphingomonadaceae</taxon>
        <taxon>Sphingomonas</taxon>
    </lineage>
</organism>
<feature type="domain" description="Soluble ligand binding" evidence="4">
    <location>
        <begin position="136"/>
        <end position="180"/>
    </location>
</feature>
<name>A0ABS2D3I5_9SPHN</name>
<accession>A0ABS2D3I5</accession>
<dbReference type="Proteomes" id="UP000763641">
    <property type="component" value="Unassembled WGS sequence"/>
</dbReference>
<keyword evidence="6" id="KW-1185">Reference proteome</keyword>
<comment type="caution">
    <text evidence="5">The sequence shown here is derived from an EMBL/GenBank/DDBJ whole genome shotgun (WGS) entry which is preliminary data.</text>
</comment>
<feature type="signal peptide" evidence="2">
    <location>
        <begin position="1"/>
        <end position="27"/>
    </location>
</feature>
<dbReference type="Gene3D" id="3.10.560.10">
    <property type="entry name" value="Outer membrane lipoprotein wza domain like"/>
    <property type="match status" value="2"/>
</dbReference>
<sequence>MLTQFWNTLAGSAGTAAILALSMPAVATAQSAPVRPTASTPPTAATAPAAKPTGDTGYILGTGDVIEVNVVGREDYKARVRVQTDGTVALPLIGSLTATGKTTLQLSADIVKALKAGGYYEKPVISVEIASYSSRYVTVLGEVGSPGLVPIDRAYRVSEILARVGGAKPSAADDLTLRRATGEELKLPIVALATGGEKEDPYVNPGDKLFLASAETFYIYGQVAAPGVYKVDTDMSLRKALARGGGLTPSGSEKRVKVFRDGQEMKKVDLNAPITPGDVVVVGERLF</sequence>
<dbReference type="InterPro" id="IPR003715">
    <property type="entry name" value="Poly_export_N"/>
</dbReference>
<dbReference type="PANTHER" id="PTHR33619">
    <property type="entry name" value="POLYSACCHARIDE EXPORT PROTEIN GFCE-RELATED"/>
    <property type="match status" value="1"/>
</dbReference>
<proteinExistence type="predicted"/>
<evidence type="ECO:0000256" key="1">
    <source>
        <dbReference type="ARBA" id="ARBA00022729"/>
    </source>
</evidence>
<evidence type="ECO:0000313" key="5">
    <source>
        <dbReference type="EMBL" id="MBM6575460.1"/>
    </source>
</evidence>
<reference evidence="5 6" key="1">
    <citation type="submission" date="2020-12" db="EMBL/GenBank/DDBJ databases">
        <title>Sphingomonas sp.</title>
        <authorList>
            <person name="Kim M.K."/>
        </authorList>
    </citation>
    <scope>NUCLEOTIDE SEQUENCE [LARGE SCALE GENOMIC DNA]</scope>
    <source>
        <strain evidence="5 6">BT552</strain>
    </source>
</reference>
<gene>
    <name evidence="5" type="ORF">ILT43_03695</name>
</gene>
<evidence type="ECO:0000259" key="4">
    <source>
        <dbReference type="Pfam" id="PF10531"/>
    </source>
</evidence>
<dbReference type="InterPro" id="IPR019554">
    <property type="entry name" value="Soluble_ligand-bd"/>
</dbReference>
<dbReference type="RefSeq" id="WP_204194891.1">
    <property type="nucleotide sequence ID" value="NZ_JAFEMC010000001.1"/>
</dbReference>
<dbReference type="Pfam" id="PF02563">
    <property type="entry name" value="Poly_export"/>
    <property type="match status" value="1"/>
</dbReference>
<feature type="domain" description="Soluble ligand binding" evidence="4">
    <location>
        <begin position="217"/>
        <end position="265"/>
    </location>
</feature>
<dbReference type="PANTHER" id="PTHR33619:SF3">
    <property type="entry name" value="POLYSACCHARIDE EXPORT PROTEIN GFCE-RELATED"/>
    <property type="match status" value="1"/>
</dbReference>
<protein>
    <submittedName>
        <fullName evidence="5">SLBB domain-containing protein</fullName>
    </submittedName>
</protein>
<evidence type="ECO:0000313" key="6">
    <source>
        <dbReference type="Proteomes" id="UP000763641"/>
    </source>
</evidence>
<dbReference type="EMBL" id="JAFEMC010000001">
    <property type="protein sequence ID" value="MBM6575460.1"/>
    <property type="molecule type" value="Genomic_DNA"/>
</dbReference>
<keyword evidence="1 2" id="KW-0732">Signal</keyword>